<evidence type="ECO:0000256" key="19">
    <source>
        <dbReference type="HAMAP-Rule" id="MF_00719"/>
    </source>
</evidence>
<dbReference type="RefSeq" id="WP_251590280.1">
    <property type="nucleotide sequence ID" value="NZ_JAMLJI010000001.1"/>
</dbReference>
<keyword evidence="9 19" id="KW-0808">Transferase</keyword>
<comment type="catalytic activity">
    <reaction evidence="18 19">
        <text>alpha-ribazole 5'-phosphate + adenosylcob(III)inamide-GDP = adenosylcob(III)alamin 5'-phosphate + GMP + H(+)</text>
        <dbReference type="Rhea" id="RHEA:23560"/>
        <dbReference type="ChEBI" id="CHEBI:15378"/>
        <dbReference type="ChEBI" id="CHEBI:57918"/>
        <dbReference type="ChEBI" id="CHEBI:58115"/>
        <dbReference type="ChEBI" id="CHEBI:60487"/>
        <dbReference type="ChEBI" id="CHEBI:60493"/>
        <dbReference type="EC" id="2.7.8.26"/>
    </reaction>
</comment>
<evidence type="ECO:0000256" key="16">
    <source>
        <dbReference type="ARBA" id="ARBA00032853"/>
    </source>
</evidence>
<evidence type="ECO:0000256" key="5">
    <source>
        <dbReference type="ARBA" id="ARBA00013200"/>
    </source>
</evidence>
<evidence type="ECO:0000256" key="15">
    <source>
        <dbReference type="ARBA" id="ARBA00032605"/>
    </source>
</evidence>
<comment type="subcellular location">
    <subcellularLocation>
        <location evidence="2 19">Cell membrane</location>
        <topology evidence="2 19">Multi-pass membrane protein</topology>
    </subcellularLocation>
</comment>
<evidence type="ECO:0000256" key="10">
    <source>
        <dbReference type="ARBA" id="ARBA00022692"/>
    </source>
</evidence>
<dbReference type="HAMAP" id="MF_00719">
    <property type="entry name" value="CobS"/>
    <property type="match status" value="1"/>
</dbReference>
<evidence type="ECO:0000256" key="1">
    <source>
        <dbReference type="ARBA" id="ARBA00001946"/>
    </source>
</evidence>
<comment type="caution">
    <text evidence="20">The sequence shown here is derived from an EMBL/GenBank/DDBJ whole genome shotgun (WGS) entry which is preliminary data.</text>
</comment>
<name>A0ABU1GXL1_9GAMM</name>
<evidence type="ECO:0000256" key="6">
    <source>
        <dbReference type="ARBA" id="ARBA00015850"/>
    </source>
</evidence>
<evidence type="ECO:0000256" key="17">
    <source>
        <dbReference type="ARBA" id="ARBA00048623"/>
    </source>
</evidence>
<evidence type="ECO:0000256" key="14">
    <source>
        <dbReference type="ARBA" id="ARBA00025228"/>
    </source>
</evidence>
<evidence type="ECO:0000256" key="13">
    <source>
        <dbReference type="ARBA" id="ARBA00023136"/>
    </source>
</evidence>
<dbReference type="PANTHER" id="PTHR34148">
    <property type="entry name" value="ADENOSYLCOBINAMIDE-GDP RIBAZOLETRANSFERASE"/>
    <property type="match status" value="1"/>
</dbReference>
<evidence type="ECO:0000256" key="7">
    <source>
        <dbReference type="ARBA" id="ARBA00022475"/>
    </source>
</evidence>
<evidence type="ECO:0000256" key="18">
    <source>
        <dbReference type="ARBA" id="ARBA00049504"/>
    </source>
</evidence>
<evidence type="ECO:0000256" key="4">
    <source>
        <dbReference type="ARBA" id="ARBA00010561"/>
    </source>
</evidence>
<comment type="pathway">
    <text evidence="3 19">Cofactor biosynthesis; adenosylcobalamin biosynthesis; adenosylcobalamin from cob(II)yrinate a,c-diamide: step 7/7.</text>
</comment>
<dbReference type="InterPro" id="IPR003805">
    <property type="entry name" value="CobS"/>
</dbReference>
<dbReference type="EC" id="2.7.8.26" evidence="5 19"/>
<keyword evidence="12 19" id="KW-1133">Transmembrane helix</keyword>
<feature type="transmembrane region" description="Helical" evidence="19">
    <location>
        <begin position="151"/>
        <end position="173"/>
    </location>
</feature>
<feature type="transmembrane region" description="Helical" evidence="19">
    <location>
        <begin position="116"/>
        <end position="139"/>
    </location>
</feature>
<sequence length="260" mass="27366">MTLRDRCRREARLMGWAVSFLTRLPAMRTERPEGNELSDALRYYPLIGALIGGLIALVLWLSLLLWPPTVAVGLSLIIGWLVTGGLHEDGLADTVDALGGGHTREQRLVIMKDSRVGSYGVLALVGTTLLKYALLVALVEVSAGVATVTLIAAHCLGRAVAVAVMGRLSYVRLSDSKVRAQASPVAGRVQGGSALTACVIALWACGTTGALMIGVAAVAYVGLARWLRTMLGGYTGDALGFSQQITELSVLLAGVAVWLN</sequence>
<keyword evidence="11 19" id="KW-0460">Magnesium</keyword>
<evidence type="ECO:0000256" key="9">
    <source>
        <dbReference type="ARBA" id="ARBA00022679"/>
    </source>
</evidence>
<feature type="transmembrane region" description="Helical" evidence="19">
    <location>
        <begin position="44"/>
        <end position="66"/>
    </location>
</feature>
<evidence type="ECO:0000256" key="3">
    <source>
        <dbReference type="ARBA" id="ARBA00004663"/>
    </source>
</evidence>
<keyword evidence="8 19" id="KW-0169">Cobalamin biosynthesis</keyword>
<evidence type="ECO:0000256" key="11">
    <source>
        <dbReference type="ARBA" id="ARBA00022842"/>
    </source>
</evidence>
<evidence type="ECO:0000256" key="12">
    <source>
        <dbReference type="ARBA" id="ARBA00022989"/>
    </source>
</evidence>
<organism evidence="20 21">
    <name type="scientific">Larsenimonas suaedae</name>
    <dbReference type="NCBI Taxonomy" id="1851019"/>
    <lineage>
        <taxon>Bacteria</taxon>
        <taxon>Pseudomonadati</taxon>
        <taxon>Pseudomonadota</taxon>
        <taxon>Gammaproteobacteria</taxon>
        <taxon>Oceanospirillales</taxon>
        <taxon>Halomonadaceae</taxon>
        <taxon>Larsenimonas</taxon>
    </lineage>
</organism>
<feature type="transmembrane region" description="Helical" evidence="19">
    <location>
        <begin position="194"/>
        <end position="221"/>
    </location>
</feature>
<comment type="function">
    <text evidence="14 19">Joins adenosylcobinamide-GDP and alpha-ribazole to generate adenosylcobalamin (Ado-cobalamin). Also synthesizes adenosylcobalamin 5'-phosphate from adenosylcobinamide-GDP and alpha-ribazole 5'-phosphate.</text>
</comment>
<comment type="similarity">
    <text evidence="4 19">Belongs to the CobS family.</text>
</comment>
<protein>
    <recommendedName>
        <fullName evidence="6 19">Adenosylcobinamide-GDP ribazoletransferase</fullName>
        <ecNumber evidence="5 19">2.7.8.26</ecNumber>
    </recommendedName>
    <alternativeName>
        <fullName evidence="16 19">Cobalamin synthase</fullName>
    </alternativeName>
    <alternativeName>
        <fullName evidence="15 19">Cobalamin-5'-phosphate synthase</fullName>
    </alternativeName>
</protein>
<accession>A0ABU1GXL1</accession>
<dbReference type="Pfam" id="PF02654">
    <property type="entry name" value="CobS"/>
    <property type="match status" value="1"/>
</dbReference>
<comment type="cofactor">
    <cofactor evidence="1 19">
        <name>Mg(2+)</name>
        <dbReference type="ChEBI" id="CHEBI:18420"/>
    </cofactor>
</comment>
<evidence type="ECO:0000256" key="8">
    <source>
        <dbReference type="ARBA" id="ARBA00022573"/>
    </source>
</evidence>
<dbReference type="PANTHER" id="PTHR34148:SF1">
    <property type="entry name" value="ADENOSYLCOBINAMIDE-GDP RIBAZOLETRANSFERASE"/>
    <property type="match status" value="1"/>
</dbReference>
<keyword evidence="21" id="KW-1185">Reference proteome</keyword>
<dbReference type="EMBL" id="JARWAO010000006">
    <property type="protein sequence ID" value="MDR5896790.1"/>
    <property type="molecule type" value="Genomic_DNA"/>
</dbReference>
<dbReference type="Proteomes" id="UP001269375">
    <property type="component" value="Unassembled WGS sequence"/>
</dbReference>
<dbReference type="GO" id="GO:0051073">
    <property type="term" value="F:adenosylcobinamide-GDP ribazoletransferase activity"/>
    <property type="evidence" value="ECO:0007669"/>
    <property type="project" value="UniProtKB-EC"/>
</dbReference>
<evidence type="ECO:0000313" key="20">
    <source>
        <dbReference type="EMBL" id="MDR5896790.1"/>
    </source>
</evidence>
<evidence type="ECO:0000313" key="21">
    <source>
        <dbReference type="Proteomes" id="UP001269375"/>
    </source>
</evidence>
<keyword evidence="7 19" id="KW-1003">Cell membrane</keyword>
<keyword evidence="13 19" id="KW-0472">Membrane</keyword>
<gene>
    <name evidence="19" type="primary">cobS</name>
    <name evidence="20" type="ORF">QC825_11960</name>
</gene>
<keyword evidence="10 19" id="KW-0812">Transmembrane</keyword>
<evidence type="ECO:0000256" key="2">
    <source>
        <dbReference type="ARBA" id="ARBA00004651"/>
    </source>
</evidence>
<reference evidence="20 21" key="1">
    <citation type="submission" date="2023-04" db="EMBL/GenBank/DDBJ databases">
        <title>A long-awaited taxogenomic arrangement of the family Halomonadaceae.</title>
        <authorList>
            <person name="De La Haba R."/>
            <person name="Chuvochina M."/>
            <person name="Wittouck S."/>
            <person name="Arahal D.R."/>
            <person name="Sanchez-Porro C."/>
            <person name="Hugenholtz P."/>
            <person name="Ventosa A."/>
        </authorList>
    </citation>
    <scope>NUCLEOTIDE SEQUENCE [LARGE SCALE GENOMIC DNA]</scope>
    <source>
        <strain evidence="20 21">DSM 22428</strain>
    </source>
</reference>
<comment type="catalytic activity">
    <reaction evidence="17 19">
        <text>alpha-ribazole + adenosylcob(III)inamide-GDP = adenosylcob(III)alamin + GMP + H(+)</text>
        <dbReference type="Rhea" id="RHEA:16049"/>
        <dbReference type="ChEBI" id="CHEBI:10329"/>
        <dbReference type="ChEBI" id="CHEBI:15378"/>
        <dbReference type="ChEBI" id="CHEBI:18408"/>
        <dbReference type="ChEBI" id="CHEBI:58115"/>
        <dbReference type="ChEBI" id="CHEBI:60487"/>
        <dbReference type="EC" id="2.7.8.26"/>
    </reaction>
</comment>
<proteinExistence type="inferred from homology"/>